<dbReference type="RefSeq" id="XP_002500061.1">
    <property type="nucleotide sequence ID" value="XM_002500015.1"/>
</dbReference>
<dbReference type="PANTHER" id="PTHR23415">
    <property type="entry name" value="CYCLIN-DEPENDENT KINASES REGULATORY SUBUNIT/60S RIBOSOME SUBUNIT BIOGENESIS PROTEIN NIP7"/>
    <property type="match status" value="1"/>
</dbReference>
<evidence type="ECO:0000256" key="1">
    <source>
        <dbReference type="ARBA" id="ARBA00007782"/>
    </source>
</evidence>
<dbReference type="KEGG" id="mis:MICPUN_78882"/>
<reference evidence="6 7" key="1">
    <citation type="journal article" date="2009" name="Science">
        <title>Green evolution and dynamic adaptations revealed by genomes of the marine picoeukaryotes Micromonas.</title>
        <authorList>
            <person name="Worden A.Z."/>
            <person name="Lee J.H."/>
            <person name="Mock T."/>
            <person name="Rouze P."/>
            <person name="Simmons M.P."/>
            <person name="Aerts A.L."/>
            <person name="Allen A.E."/>
            <person name="Cuvelier M.L."/>
            <person name="Derelle E."/>
            <person name="Everett M.V."/>
            <person name="Foulon E."/>
            <person name="Grimwood J."/>
            <person name="Gundlach H."/>
            <person name="Henrissat B."/>
            <person name="Napoli C."/>
            <person name="McDonald S.M."/>
            <person name="Parker M.S."/>
            <person name="Rombauts S."/>
            <person name="Salamov A."/>
            <person name="Von Dassow P."/>
            <person name="Badger J.H."/>
            <person name="Coutinho P.M."/>
            <person name="Demir E."/>
            <person name="Dubchak I."/>
            <person name="Gentemann C."/>
            <person name="Eikrem W."/>
            <person name="Gready J.E."/>
            <person name="John U."/>
            <person name="Lanier W."/>
            <person name="Lindquist E.A."/>
            <person name="Lucas S."/>
            <person name="Mayer K.F."/>
            <person name="Moreau H."/>
            <person name="Not F."/>
            <person name="Otillar R."/>
            <person name="Panaud O."/>
            <person name="Pangilinan J."/>
            <person name="Paulsen I."/>
            <person name="Piegu B."/>
            <person name="Poliakov A."/>
            <person name="Robbens S."/>
            <person name="Schmutz J."/>
            <person name="Toulza E."/>
            <person name="Wyss T."/>
            <person name="Zelensky A."/>
            <person name="Zhou K."/>
            <person name="Armbrust E.V."/>
            <person name="Bhattacharya D."/>
            <person name="Goodenough U.W."/>
            <person name="Van de Peer Y."/>
            <person name="Grigoriev I.V."/>
        </authorList>
    </citation>
    <scope>NUCLEOTIDE SEQUENCE [LARGE SCALE GENOMIC DNA]</scope>
    <source>
        <strain evidence="7">RCC299 / NOUM17</strain>
    </source>
</reference>
<feature type="region of interest" description="Disordered" evidence="5">
    <location>
        <begin position="103"/>
        <end position="123"/>
    </location>
</feature>
<keyword evidence="7" id="KW-1185">Reference proteome</keyword>
<dbReference type="GO" id="GO:0016538">
    <property type="term" value="F:cyclin-dependent protein serine/threonine kinase regulator activity"/>
    <property type="evidence" value="ECO:0007669"/>
    <property type="project" value="InterPro"/>
</dbReference>
<dbReference type="InterPro" id="IPR000789">
    <property type="entry name" value="Cyclin-dep_kinase_reg-sub"/>
</dbReference>
<name>C1E0L2_MICCC</name>
<evidence type="ECO:0000313" key="6">
    <source>
        <dbReference type="EMBL" id="ACO61319.1"/>
    </source>
</evidence>
<sequence>MPQIQYSEKYYDDVYEYRHVVLPPDIAKLLPKGRLLSEAEWRGLGVQQSRGWVHYAIHRPEPHIMLYRCVRRPSPHAAVGFASFARVFFKPIGATRVRRGVPTAPADRIGPAVTSSHPRVPLGDPRLARRAESLAPRPTTRSTLFHIETDNPYRTIDRRTLNYGQPALTDAANKANQQ</sequence>
<keyword evidence="3 4" id="KW-0131">Cell cycle</keyword>
<organism evidence="6 7">
    <name type="scientific">Micromonas commoda (strain RCC299 / NOUM17 / CCMP2709)</name>
    <name type="common">Picoplanktonic green alga</name>
    <dbReference type="NCBI Taxonomy" id="296587"/>
    <lineage>
        <taxon>Eukaryota</taxon>
        <taxon>Viridiplantae</taxon>
        <taxon>Chlorophyta</taxon>
        <taxon>Mamiellophyceae</taxon>
        <taxon>Mamiellales</taxon>
        <taxon>Mamiellaceae</taxon>
        <taxon>Micromonas</taxon>
    </lineage>
</organism>
<proteinExistence type="inferred from homology"/>
<dbReference type="AlphaFoldDB" id="C1E0L2"/>
<dbReference type="InterPro" id="IPR036858">
    <property type="entry name" value="Cyclin-dep_kinase_reg-sub_sf"/>
</dbReference>
<dbReference type="STRING" id="296587.C1E0L2"/>
<protein>
    <recommendedName>
        <fullName evidence="4">Cyclin-dependent kinases regulatory subunit</fullName>
    </recommendedName>
</protein>
<dbReference type="OrthoDB" id="440676at2759"/>
<dbReference type="eggNOG" id="KOG3484">
    <property type="taxonomic scope" value="Eukaryota"/>
</dbReference>
<dbReference type="EMBL" id="CP001323">
    <property type="protein sequence ID" value="ACO61319.1"/>
    <property type="molecule type" value="Genomic_DNA"/>
</dbReference>
<comment type="function">
    <text evidence="4">Binds to the catalytic subunit of the cyclin dependent kinases and is essential for their biological function.</text>
</comment>
<dbReference type="Proteomes" id="UP000002009">
    <property type="component" value="Chromosome 2"/>
</dbReference>
<dbReference type="InParanoid" id="C1E0L2"/>
<dbReference type="GO" id="GO:0051301">
    <property type="term" value="P:cell division"/>
    <property type="evidence" value="ECO:0007669"/>
    <property type="project" value="UniProtKB-UniRule"/>
</dbReference>
<evidence type="ECO:0000256" key="4">
    <source>
        <dbReference type="RuleBase" id="RU311113"/>
    </source>
</evidence>
<comment type="similarity">
    <text evidence="1 4">Belongs to the CKS family.</text>
</comment>
<dbReference type="SMART" id="SM01084">
    <property type="entry name" value="CKS"/>
    <property type="match status" value="1"/>
</dbReference>
<evidence type="ECO:0000256" key="2">
    <source>
        <dbReference type="ARBA" id="ARBA00022618"/>
    </source>
</evidence>
<evidence type="ECO:0000256" key="5">
    <source>
        <dbReference type="SAM" id="MobiDB-lite"/>
    </source>
</evidence>
<dbReference type="FunFam" id="3.30.170.10:FF:000003">
    <property type="entry name" value="Cyclin-dependent kinases regulatory subunit"/>
    <property type="match status" value="1"/>
</dbReference>
<dbReference type="Pfam" id="PF01111">
    <property type="entry name" value="CKS"/>
    <property type="match status" value="1"/>
</dbReference>
<gene>
    <name evidence="6" type="primary">CKS</name>
    <name evidence="6" type="ORF">MICPUN_78882</name>
</gene>
<dbReference type="PRINTS" id="PR00296">
    <property type="entry name" value="CYCLINKINASE"/>
</dbReference>
<evidence type="ECO:0000256" key="3">
    <source>
        <dbReference type="ARBA" id="ARBA00023306"/>
    </source>
</evidence>
<dbReference type="GeneID" id="8240776"/>
<dbReference type="SUPFAM" id="SSF55637">
    <property type="entry name" value="Cell cycle regulatory proteins"/>
    <property type="match status" value="1"/>
</dbReference>
<keyword evidence="2 4" id="KW-0132">Cell division</keyword>
<accession>C1E0L2</accession>
<dbReference type="PROSITE" id="PS00944">
    <property type="entry name" value="CKS_1"/>
    <property type="match status" value="1"/>
</dbReference>
<evidence type="ECO:0000313" key="7">
    <source>
        <dbReference type="Proteomes" id="UP000002009"/>
    </source>
</evidence>
<dbReference type="GO" id="GO:0005737">
    <property type="term" value="C:cytoplasm"/>
    <property type="evidence" value="ECO:0007669"/>
    <property type="project" value="UniProtKB-ARBA"/>
</dbReference>
<dbReference type="Gene3D" id="3.30.170.10">
    <property type="entry name" value="Cyclin-dependent kinase, regulatory subunit"/>
    <property type="match status" value="1"/>
</dbReference>